<evidence type="ECO:0000313" key="3">
    <source>
        <dbReference type="Proteomes" id="UP000704712"/>
    </source>
</evidence>
<evidence type="ECO:0000256" key="1">
    <source>
        <dbReference type="SAM" id="MobiDB-lite"/>
    </source>
</evidence>
<feature type="region of interest" description="Disordered" evidence="1">
    <location>
        <begin position="18"/>
        <end position="37"/>
    </location>
</feature>
<organism evidence="2 3">
    <name type="scientific">Phytophthora infestans</name>
    <name type="common">Potato late blight agent</name>
    <name type="synonym">Botrytis infestans</name>
    <dbReference type="NCBI Taxonomy" id="4787"/>
    <lineage>
        <taxon>Eukaryota</taxon>
        <taxon>Sar</taxon>
        <taxon>Stramenopiles</taxon>
        <taxon>Oomycota</taxon>
        <taxon>Peronosporomycetes</taxon>
        <taxon>Peronosporales</taxon>
        <taxon>Peronosporaceae</taxon>
        <taxon>Phytophthora</taxon>
    </lineage>
</organism>
<reference evidence="2" key="1">
    <citation type="submission" date="2020-03" db="EMBL/GenBank/DDBJ databases">
        <title>Hybrid Assembly of Korean Phytophthora infestans isolates.</title>
        <authorList>
            <person name="Prokchorchik M."/>
            <person name="Lee Y."/>
            <person name="Seo J."/>
            <person name="Cho J.-H."/>
            <person name="Park Y.-E."/>
            <person name="Jang D.-C."/>
            <person name="Im J.-S."/>
            <person name="Choi J.-G."/>
            <person name="Park H.-J."/>
            <person name="Lee G.-B."/>
            <person name="Lee Y.-G."/>
            <person name="Hong S.-Y."/>
            <person name="Cho K."/>
            <person name="Sohn K.H."/>
        </authorList>
    </citation>
    <scope>NUCLEOTIDE SEQUENCE</scope>
    <source>
        <strain evidence="2">KR_2_A2</strain>
    </source>
</reference>
<dbReference type="EMBL" id="JAACNO010001773">
    <property type="protein sequence ID" value="KAF4137629.1"/>
    <property type="molecule type" value="Genomic_DNA"/>
</dbReference>
<feature type="non-terminal residue" evidence="2">
    <location>
        <position position="254"/>
    </location>
</feature>
<gene>
    <name evidence="2" type="ORF">GN958_ATG13141</name>
</gene>
<evidence type="ECO:0000313" key="2">
    <source>
        <dbReference type="EMBL" id="KAF4137629.1"/>
    </source>
</evidence>
<proteinExistence type="predicted"/>
<comment type="caution">
    <text evidence="2">The sequence shown here is derived from an EMBL/GenBank/DDBJ whole genome shotgun (WGS) entry which is preliminary data.</text>
</comment>
<protein>
    <submittedName>
        <fullName evidence="2">Uncharacterized protein</fullName>
    </submittedName>
</protein>
<accession>A0A8S9UED5</accession>
<dbReference type="AlphaFoldDB" id="A0A8S9UED5"/>
<sequence length="254" mass="28944">HLQCLLEIARHGFSVPQFRPVPRQTKRPSNHNSNSDHYNVLVKKNTKRARRMALYCSGCRHIRFMNFLIELKILFSPGVHVSSFGVVNKRRRKRQSTGRVNDLSYQHPRPSMTTLIKKLCVTHITSTEMSLSPGSSAYNRQLDREVSVEAGDVSSTYRHVGMHSYCAYLLGGRPTRDSALIMEMDDHINFASNDASNYQDAEQLLCHAIHLVRGLKAINAKPITRRNTRQKALGSCSNFRLVWYSCPNPKPLKP</sequence>
<name>A0A8S9UED5_PHYIN</name>
<dbReference type="Proteomes" id="UP000704712">
    <property type="component" value="Unassembled WGS sequence"/>
</dbReference>